<name>A0A914ANS2_PATMI</name>
<dbReference type="OrthoDB" id="275000at2759"/>
<organism evidence="7 8">
    <name type="scientific">Patiria miniata</name>
    <name type="common">Bat star</name>
    <name type="synonym">Asterina miniata</name>
    <dbReference type="NCBI Taxonomy" id="46514"/>
    <lineage>
        <taxon>Eukaryota</taxon>
        <taxon>Metazoa</taxon>
        <taxon>Echinodermata</taxon>
        <taxon>Eleutherozoa</taxon>
        <taxon>Asterozoa</taxon>
        <taxon>Asteroidea</taxon>
        <taxon>Valvatacea</taxon>
        <taxon>Valvatida</taxon>
        <taxon>Asterinidae</taxon>
        <taxon>Patiria</taxon>
    </lineage>
</organism>
<dbReference type="FunFam" id="3.90.1030.10:FF:000009">
    <property type="entry name" value="39S ribosomal protein L17, mitochondrial"/>
    <property type="match status" value="1"/>
</dbReference>
<evidence type="ECO:0000313" key="8">
    <source>
        <dbReference type="Proteomes" id="UP000887568"/>
    </source>
</evidence>
<feature type="region of interest" description="Disordered" evidence="6">
    <location>
        <begin position="212"/>
        <end position="256"/>
    </location>
</feature>
<dbReference type="AlphaFoldDB" id="A0A914ANS2"/>
<comment type="similarity">
    <text evidence="1">Belongs to the bacterial ribosomal protein bL17 family.</text>
</comment>
<evidence type="ECO:0000256" key="4">
    <source>
        <dbReference type="ARBA" id="ARBA00035290"/>
    </source>
</evidence>
<dbReference type="Proteomes" id="UP000887568">
    <property type="component" value="Unplaced"/>
</dbReference>
<dbReference type="SUPFAM" id="SSF64263">
    <property type="entry name" value="Prokaryotic ribosomal protein L17"/>
    <property type="match status" value="1"/>
</dbReference>
<keyword evidence="8" id="KW-1185">Reference proteome</keyword>
<reference evidence="7" key="1">
    <citation type="submission" date="2022-11" db="UniProtKB">
        <authorList>
            <consortium name="EnsemblMetazoa"/>
        </authorList>
    </citation>
    <scope>IDENTIFICATION</scope>
</reference>
<dbReference type="GO" id="GO:0005762">
    <property type="term" value="C:mitochondrial large ribosomal subunit"/>
    <property type="evidence" value="ECO:0007669"/>
    <property type="project" value="TreeGrafter"/>
</dbReference>
<dbReference type="GeneID" id="119735806"/>
<accession>A0A914ANS2</accession>
<sequence>MPNAGSPSIFNVSAKSQCKRTLANLGFEIITFWEKTLWKIEILRKYFVSYQQGTMRYGKVYRRMAGGPQQRLNLLRHFITALVKYERFEAPYAKAHETQKYAERLINIAKRGDTDEEAMKIADYWLSDKKQIHKLFKVLAPRFRDQQKNYTQLLRVPGFSGEGNVAMAFLEFHGNPYPPLRPVKKKNPDWIVNVLLREAVQELKASRVLAEGRSRPEEGVMTQLGEALDNLRLGESPEGAVADGPGADPQKDGTPV</sequence>
<evidence type="ECO:0000256" key="3">
    <source>
        <dbReference type="ARBA" id="ARBA00023274"/>
    </source>
</evidence>
<dbReference type="Pfam" id="PF01196">
    <property type="entry name" value="Ribosomal_L17"/>
    <property type="match status" value="1"/>
</dbReference>
<dbReference type="EnsemblMetazoa" id="XM_038209747.1">
    <property type="protein sequence ID" value="XP_038065675.1"/>
    <property type="gene ID" value="LOC119735806"/>
</dbReference>
<dbReference type="InterPro" id="IPR000456">
    <property type="entry name" value="Ribosomal_bL17"/>
</dbReference>
<dbReference type="Gene3D" id="3.90.1030.10">
    <property type="entry name" value="Ribosomal protein L17"/>
    <property type="match status" value="1"/>
</dbReference>
<proteinExistence type="inferred from homology"/>
<protein>
    <recommendedName>
        <fullName evidence="4">Large ribosomal subunit protein bL17m</fullName>
    </recommendedName>
    <alternativeName>
        <fullName evidence="5">39S ribosomal protein L17, mitochondrial</fullName>
    </alternativeName>
</protein>
<dbReference type="GO" id="GO:0003735">
    <property type="term" value="F:structural constituent of ribosome"/>
    <property type="evidence" value="ECO:0007669"/>
    <property type="project" value="InterPro"/>
</dbReference>
<keyword evidence="3" id="KW-0687">Ribonucleoprotein</keyword>
<evidence type="ECO:0000256" key="2">
    <source>
        <dbReference type="ARBA" id="ARBA00022980"/>
    </source>
</evidence>
<dbReference type="OMA" id="MAFLEYC"/>
<dbReference type="GO" id="GO:0006412">
    <property type="term" value="P:translation"/>
    <property type="evidence" value="ECO:0007669"/>
    <property type="project" value="InterPro"/>
</dbReference>
<dbReference type="PANTHER" id="PTHR14413">
    <property type="entry name" value="RIBOSOMAL PROTEIN L17"/>
    <property type="match status" value="1"/>
</dbReference>
<evidence type="ECO:0000256" key="1">
    <source>
        <dbReference type="ARBA" id="ARBA00008777"/>
    </source>
</evidence>
<dbReference type="RefSeq" id="XP_038065675.1">
    <property type="nucleotide sequence ID" value="XM_038209747.1"/>
</dbReference>
<evidence type="ECO:0000256" key="5">
    <source>
        <dbReference type="ARBA" id="ARBA00035413"/>
    </source>
</evidence>
<dbReference type="InterPro" id="IPR036373">
    <property type="entry name" value="Ribosomal_bL17_sf"/>
</dbReference>
<evidence type="ECO:0000313" key="7">
    <source>
        <dbReference type="EnsemblMetazoa" id="XP_038065675.1"/>
    </source>
</evidence>
<evidence type="ECO:0000256" key="6">
    <source>
        <dbReference type="SAM" id="MobiDB-lite"/>
    </source>
</evidence>
<dbReference type="PANTHER" id="PTHR14413:SF16">
    <property type="entry name" value="LARGE RIBOSOMAL SUBUNIT PROTEIN BL17M"/>
    <property type="match status" value="1"/>
</dbReference>
<keyword evidence="2" id="KW-0689">Ribosomal protein</keyword>